<reference evidence="1" key="1">
    <citation type="submission" date="2023-10" db="EMBL/GenBank/DDBJ databases">
        <authorList>
            <person name="Domelevo Entfellner J.-B."/>
        </authorList>
    </citation>
    <scope>NUCLEOTIDE SEQUENCE</scope>
</reference>
<protein>
    <submittedName>
        <fullName evidence="1">Uncharacterized protein</fullName>
    </submittedName>
</protein>
<gene>
    <name evidence="1" type="ORF">AYBTSS11_LOCUS15935</name>
</gene>
<evidence type="ECO:0000313" key="1">
    <source>
        <dbReference type="EMBL" id="CAJ1955076.1"/>
    </source>
</evidence>
<proteinExistence type="predicted"/>
<dbReference type="AlphaFoldDB" id="A0AA86SHF0"/>
<organism evidence="1 2">
    <name type="scientific">Sphenostylis stenocarpa</name>
    <dbReference type="NCBI Taxonomy" id="92480"/>
    <lineage>
        <taxon>Eukaryota</taxon>
        <taxon>Viridiplantae</taxon>
        <taxon>Streptophyta</taxon>
        <taxon>Embryophyta</taxon>
        <taxon>Tracheophyta</taxon>
        <taxon>Spermatophyta</taxon>
        <taxon>Magnoliopsida</taxon>
        <taxon>eudicotyledons</taxon>
        <taxon>Gunneridae</taxon>
        <taxon>Pentapetalae</taxon>
        <taxon>rosids</taxon>
        <taxon>fabids</taxon>
        <taxon>Fabales</taxon>
        <taxon>Fabaceae</taxon>
        <taxon>Papilionoideae</taxon>
        <taxon>50 kb inversion clade</taxon>
        <taxon>NPAAA clade</taxon>
        <taxon>indigoferoid/millettioid clade</taxon>
        <taxon>Phaseoleae</taxon>
        <taxon>Sphenostylis</taxon>
    </lineage>
</organism>
<dbReference type="Gramene" id="rna-AYBTSS11_LOCUS15935">
    <property type="protein sequence ID" value="CAJ1955076.1"/>
    <property type="gene ID" value="gene-AYBTSS11_LOCUS15935"/>
</dbReference>
<accession>A0AA86SHF0</accession>
<evidence type="ECO:0000313" key="2">
    <source>
        <dbReference type="Proteomes" id="UP001189624"/>
    </source>
</evidence>
<dbReference type="Proteomes" id="UP001189624">
    <property type="component" value="Chromosome 5"/>
</dbReference>
<sequence length="69" mass="8043">MNAVAVCSERIGTHAFWLRKRKSFLKNVEYEMFKCCEETRKTCIIDIVMQTDRSILIIRLLKSGSQSSE</sequence>
<keyword evidence="2" id="KW-1185">Reference proteome</keyword>
<name>A0AA86SHF0_9FABA</name>
<dbReference type="EMBL" id="OY731402">
    <property type="protein sequence ID" value="CAJ1955076.1"/>
    <property type="molecule type" value="Genomic_DNA"/>
</dbReference>